<evidence type="ECO:0000256" key="1">
    <source>
        <dbReference type="ARBA" id="ARBA00004370"/>
    </source>
</evidence>
<comment type="subcellular location">
    <subcellularLocation>
        <location evidence="1">Membrane</location>
    </subcellularLocation>
</comment>
<gene>
    <name evidence="9" type="ORF">WJX81_002209</name>
</gene>
<feature type="transmembrane region" description="Helical" evidence="7">
    <location>
        <begin position="415"/>
        <end position="439"/>
    </location>
</feature>
<evidence type="ECO:0000256" key="6">
    <source>
        <dbReference type="ARBA" id="ARBA00023136"/>
    </source>
</evidence>
<evidence type="ECO:0000256" key="5">
    <source>
        <dbReference type="ARBA" id="ARBA00022989"/>
    </source>
</evidence>
<name>A0AAW1RTJ1_9CHLO</name>
<feature type="transmembrane region" description="Helical" evidence="7">
    <location>
        <begin position="68"/>
        <end position="92"/>
    </location>
</feature>
<evidence type="ECO:0000256" key="7">
    <source>
        <dbReference type="SAM" id="Phobius"/>
    </source>
</evidence>
<evidence type="ECO:0000259" key="8">
    <source>
        <dbReference type="Pfam" id="PF01490"/>
    </source>
</evidence>
<accession>A0AAW1RTJ1</accession>
<dbReference type="EMBL" id="JALJOU010000021">
    <property type="protein sequence ID" value="KAK9837435.1"/>
    <property type="molecule type" value="Genomic_DNA"/>
</dbReference>
<dbReference type="GO" id="GO:0016020">
    <property type="term" value="C:membrane"/>
    <property type="evidence" value="ECO:0007669"/>
    <property type="project" value="UniProtKB-SubCell"/>
</dbReference>
<sequence>MAKDADHAEMGEVGKGRTAVMGLHGSSARLTEIVPHDKWWHAGGHIATIIATPAAYAPLPFALAHLGWGPGLCMLILAGLVTWYTSLLLASLDCHDGVRHQRYCDLAGSIYGKAGYWAVIFFQQLASIGNNLTIQIVAGQCMKALYRLYHPECGPAPGKCGITLQAWIAVFGASQLIVSQLPDISALKEINLFCTLCTSLFALGCLVLSIINGQAQDRTTISFTIDEDERAKAFDVMFALGTIAFAFGDTILPEVQATVGGDAKKTMYKGVTMGYSIILSSYIMVAVAGYWAFGWSVAPFVVSSFTFPTGLIAAVYVLAIIQIVGCYQIYARPTFGFFYNYLLDKSGTVWCARNVTARAGVTTVYMAIITLIAALVPFFGDFVAFVGAIGFTPMDFVLPPLLWLGVGKRSLGWRILNWTIVVGYSGIAVAGAIGSIQAINADVVNYSVFADLF</sequence>
<dbReference type="InterPro" id="IPR013057">
    <property type="entry name" value="AA_transpt_TM"/>
</dbReference>
<feature type="transmembrane region" description="Helical" evidence="7">
    <location>
        <begin position="190"/>
        <end position="211"/>
    </location>
</feature>
<feature type="transmembrane region" description="Helical" evidence="7">
    <location>
        <begin position="355"/>
        <end position="376"/>
    </location>
</feature>
<comment type="caution">
    <text evidence="9">The sequence shown here is derived from an EMBL/GenBank/DDBJ whole genome shotgun (WGS) entry which is preliminary data.</text>
</comment>
<feature type="domain" description="Amino acid transporter transmembrane" evidence="8">
    <location>
        <begin position="59"/>
        <end position="436"/>
    </location>
</feature>
<dbReference type="PANTHER" id="PTHR48017">
    <property type="entry name" value="OS05G0424000 PROTEIN-RELATED"/>
    <property type="match status" value="1"/>
</dbReference>
<keyword evidence="2" id="KW-0813">Transport</keyword>
<reference evidence="9 10" key="1">
    <citation type="journal article" date="2024" name="Nat. Commun.">
        <title>Phylogenomics reveals the evolutionary origins of lichenization in chlorophyte algae.</title>
        <authorList>
            <person name="Puginier C."/>
            <person name="Libourel C."/>
            <person name="Otte J."/>
            <person name="Skaloud P."/>
            <person name="Haon M."/>
            <person name="Grisel S."/>
            <person name="Petersen M."/>
            <person name="Berrin J.G."/>
            <person name="Delaux P.M."/>
            <person name="Dal Grande F."/>
            <person name="Keller J."/>
        </authorList>
    </citation>
    <scope>NUCLEOTIDE SEQUENCE [LARGE SCALE GENOMIC DNA]</scope>
    <source>
        <strain evidence="9 10">SAG 245.80</strain>
    </source>
</reference>
<keyword evidence="5 7" id="KW-1133">Transmembrane helix</keyword>
<evidence type="ECO:0000313" key="10">
    <source>
        <dbReference type="Proteomes" id="UP001445335"/>
    </source>
</evidence>
<dbReference type="GO" id="GO:0006865">
    <property type="term" value="P:amino acid transport"/>
    <property type="evidence" value="ECO:0007669"/>
    <property type="project" value="UniProtKB-KW"/>
</dbReference>
<keyword evidence="10" id="KW-1185">Reference proteome</keyword>
<evidence type="ECO:0000256" key="3">
    <source>
        <dbReference type="ARBA" id="ARBA00022692"/>
    </source>
</evidence>
<feature type="transmembrane region" description="Helical" evidence="7">
    <location>
        <begin position="382"/>
        <end position="403"/>
    </location>
</feature>
<feature type="transmembrane region" description="Helical" evidence="7">
    <location>
        <begin position="273"/>
        <end position="293"/>
    </location>
</feature>
<keyword evidence="3 7" id="KW-0812">Transmembrane</keyword>
<protein>
    <recommendedName>
        <fullName evidence="8">Amino acid transporter transmembrane domain-containing protein</fullName>
    </recommendedName>
</protein>
<dbReference type="AlphaFoldDB" id="A0AAW1RTJ1"/>
<evidence type="ECO:0000256" key="2">
    <source>
        <dbReference type="ARBA" id="ARBA00022448"/>
    </source>
</evidence>
<proteinExistence type="predicted"/>
<organism evidence="9 10">
    <name type="scientific">Elliptochloris bilobata</name>
    <dbReference type="NCBI Taxonomy" id="381761"/>
    <lineage>
        <taxon>Eukaryota</taxon>
        <taxon>Viridiplantae</taxon>
        <taxon>Chlorophyta</taxon>
        <taxon>core chlorophytes</taxon>
        <taxon>Trebouxiophyceae</taxon>
        <taxon>Trebouxiophyceae incertae sedis</taxon>
        <taxon>Elliptochloris clade</taxon>
        <taxon>Elliptochloris</taxon>
    </lineage>
</organism>
<dbReference type="Proteomes" id="UP001445335">
    <property type="component" value="Unassembled WGS sequence"/>
</dbReference>
<dbReference type="Pfam" id="PF01490">
    <property type="entry name" value="Aa_trans"/>
    <property type="match status" value="1"/>
</dbReference>
<keyword evidence="6 7" id="KW-0472">Membrane</keyword>
<evidence type="ECO:0000256" key="4">
    <source>
        <dbReference type="ARBA" id="ARBA00022970"/>
    </source>
</evidence>
<keyword evidence="4" id="KW-0029">Amino-acid transport</keyword>
<evidence type="ECO:0000313" key="9">
    <source>
        <dbReference type="EMBL" id="KAK9837435.1"/>
    </source>
</evidence>
<feature type="transmembrane region" description="Helical" evidence="7">
    <location>
        <begin position="305"/>
        <end position="330"/>
    </location>
</feature>